<evidence type="ECO:0000313" key="1">
    <source>
        <dbReference type="EMBL" id="SFG72381.1"/>
    </source>
</evidence>
<dbReference type="STRING" id="1045558.SAMN05216175_11217"/>
<sequence>MNKKVVIGCVSVLGLSAIYLAGVYYSGQEANKFLQQSIEQAQVQASGQGFIQLDATTGFYSSQYQLVYTPTELPEGAEEWMDGRNISFNLNVKHGFLGAVSDITLAESGLLTKLKSFQANADREPLTLEVQQRFNPLSKQLAMNGTFETDQFVVTSEEGSGTIGALQMNFEQLGRDFKLDLVMQNSGIEAKGNTLSIQGIKGTESGRLDHDDPLQAVMLESLDALFNIEQIVVNSDKVNVEAKGLRLDMQQRLKAERMVTSVGYAADSFRVSPAGKTAPTFTNPTLRLTFDLDYAATRELAIMIQGMQSDPDAMHQQMEGLIVVADSVTEKGMGADINELSIGWQGHKAQGRAELVLAPFRVSEIMMQPDQIRQYLTLHAEFAVPGVMLEAMPDYNPQQVNALVQMGFVQKNEDSYRVELNLEKGVMQLNGQVVPM</sequence>
<proteinExistence type="predicted"/>
<dbReference type="Proteomes" id="UP000198623">
    <property type="component" value="Unassembled WGS sequence"/>
</dbReference>
<keyword evidence="2" id="KW-1185">Reference proteome</keyword>
<protein>
    <submittedName>
        <fullName evidence="1">Uncharacterized conserved protein YdgA, DUF945 family</fullName>
    </submittedName>
</protein>
<evidence type="ECO:0000313" key="2">
    <source>
        <dbReference type="Proteomes" id="UP000198623"/>
    </source>
</evidence>
<reference evidence="2" key="1">
    <citation type="submission" date="2016-10" db="EMBL/GenBank/DDBJ databases">
        <authorList>
            <person name="Varghese N."/>
            <person name="Submissions S."/>
        </authorList>
    </citation>
    <scope>NUCLEOTIDE SEQUENCE [LARGE SCALE GENOMIC DNA]</scope>
    <source>
        <strain evidence="2">CGMCC 1.10971</strain>
    </source>
</reference>
<accession>A0A1I2UCG9</accession>
<dbReference type="OrthoDB" id="6112973at2"/>
<organism evidence="1 2">
    <name type="scientific">Neptunomonas qingdaonensis</name>
    <dbReference type="NCBI Taxonomy" id="1045558"/>
    <lineage>
        <taxon>Bacteria</taxon>
        <taxon>Pseudomonadati</taxon>
        <taxon>Pseudomonadota</taxon>
        <taxon>Gammaproteobacteria</taxon>
        <taxon>Oceanospirillales</taxon>
        <taxon>Oceanospirillaceae</taxon>
        <taxon>Neptunomonas</taxon>
    </lineage>
</organism>
<dbReference type="Pfam" id="PF06097">
    <property type="entry name" value="DUF945"/>
    <property type="match status" value="1"/>
</dbReference>
<dbReference type="RefSeq" id="WP_090729072.1">
    <property type="nucleotide sequence ID" value="NZ_FOOU01000012.1"/>
</dbReference>
<dbReference type="InterPro" id="IPR010352">
    <property type="entry name" value="DUF945"/>
</dbReference>
<dbReference type="AlphaFoldDB" id="A0A1I2UCG9"/>
<gene>
    <name evidence="1" type="ORF">SAMN05216175_11217</name>
</gene>
<name>A0A1I2UCG9_9GAMM</name>
<dbReference type="EMBL" id="FOOU01000012">
    <property type="protein sequence ID" value="SFG72381.1"/>
    <property type="molecule type" value="Genomic_DNA"/>
</dbReference>